<proteinExistence type="predicted"/>
<comment type="caution">
    <text evidence="3">The sequence shown here is derived from an EMBL/GenBank/DDBJ whole genome shotgun (WGS) entry which is preliminary data.</text>
</comment>
<evidence type="ECO:0000313" key="3">
    <source>
        <dbReference type="EMBL" id="MFC7357703.1"/>
    </source>
</evidence>
<organism evidence="3 4">
    <name type="scientific">Jejudonia soesokkakensis</name>
    <dbReference type="NCBI Taxonomy" id="1323432"/>
    <lineage>
        <taxon>Bacteria</taxon>
        <taxon>Pseudomonadati</taxon>
        <taxon>Bacteroidota</taxon>
        <taxon>Flavobacteriia</taxon>
        <taxon>Flavobacteriales</taxon>
        <taxon>Flavobacteriaceae</taxon>
        <taxon>Jejudonia</taxon>
    </lineage>
</organism>
<feature type="signal peptide" evidence="1">
    <location>
        <begin position="1"/>
        <end position="20"/>
    </location>
</feature>
<dbReference type="Pfam" id="PF17116">
    <property type="entry name" value="T9SS_plug_1st"/>
    <property type="match status" value="1"/>
</dbReference>
<dbReference type="InterPro" id="IPR013784">
    <property type="entry name" value="Carb-bd-like_fold"/>
</dbReference>
<gene>
    <name evidence="3" type="ORF">ACFQO1_08395</name>
</gene>
<keyword evidence="1" id="KW-0732">Signal</keyword>
<dbReference type="InterPro" id="IPR031345">
    <property type="entry name" value="T9SS_Plug_N"/>
</dbReference>
<dbReference type="Proteomes" id="UP001596415">
    <property type="component" value="Unassembled WGS sequence"/>
</dbReference>
<evidence type="ECO:0000259" key="2">
    <source>
        <dbReference type="Pfam" id="PF17116"/>
    </source>
</evidence>
<dbReference type="EMBL" id="JBHTBN010000003">
    <property type="protein sequence ID" value="MFC7357703.1"/>
    <property type="molecule type" value="Genomic_DNA"/>
</dbReference>
<dbReference type="SUPFAM" id="SSF49452">
    <property type="entry name" value="Starch-binding domain-like"/>
    <property type="match status" value="1"/>
</dbReference>
<name>A0ABW2MVJ6_9FLAO</name>
<feature type="domain" description="Type 9 secretion system plug protein N-terminal" evidence="2">
    <location>
        <begin position="31"/>
        <end position="153"/>
    </location>
</feature>
<sequence length="417" mass="48230">MRTPLFLSVFLLCFAFSNVAQVTEIVEPNYIRTIQFSGTTAQSQLPIIRLGDRLQLSFDALNGEEADFYYTITHHNFDWTPSDLSKGEYLDGFDDVRIETYENSLNTLQIFSNYTLTIPNRETRAIEKSGNYLITIFDDDGYPVFSRKFMIIESVATVGVEIKRSRDLKYIDEKQVVQFSINSPTELLINPKQTVKTLVMQNSNFKTAITDLKPQYTIGSELIYRYDQEAAFWGGNEYLFFDNKDIRGANNSIRSVALNELYENFLFTDGVRANRPYTYNPDINGNFVVRNIDARDQSIEAEYAKIHFNLIYPYELGDNELHIYGNFNNWTIDGSTYLEYNTESDTYQNTRLFKQGFYNYKYVLVTPDGKIDPGAISGNYWETENEYTVLVYYRALGARFDRIIGFGMANSTNITNQ</sequence>
<evidence type="ECO:0000313" key="4">
    <source>
        <dbReference type="Proteomes" id="UP001596415"/>
    </source>
</evidence>
<accession>A0ABW2MVJ6</accession>
<dbReference type="Gene3D" id="2.60.40.10">
    <property type="entry name" value="Immunoglobulins"/>
    <property type="match status" value="1"/>
</dbReference>
<feature type="chain" id="PRO_5046557805" evidence="1">
    <location>
        <begin position="21"/>
        <end position="417"/>
    </location>
</feature>
<dbReference type="InterPro" id="IPR013783">
    <property type="entry name" value="Ig-like_fold"/>
</dbReference>
<dbReference type="RefSeq" id="WP_380217550.1">
    <property type="nucleotide sequence ID" value="NZ_JBHTBN010000003.1"/>
</dbReference>
<protein>
    <submittedName>
        <fullName evidence="3">DUF5103 domain-containing protein</fullName>
    </submittedName>
</protein>
<reference evidence="4" key="1">
    <citation type="journal article" date="2019" name="Int. J. Syst. Evol. Microbiol.">
        <title>The Global Catalogue of Microorganisms (GCM) 10K type strain sequencing project: providing services to taxonomists for standard genome sequencing and annotation.</title>
        <authorList>
            <consortium name="The Broad Institute Genomics Platform"/>
            <consortium name="The Broad Institute Genome Sequencing Center for Infectious Disease"/>
            <person name="Wu L."/>
            <person name="Ma J."/>
        </authorList>
    </citation>
    <scope>NUCLEOTIDE SEQUENCE [LARGE SCALE GENOMIC DNA]</scope>
    <source>
        <strain evidence="4">CGMCC 1.16306</strain>
    </source>
</reference>
<keyword evidence="4" id="KW-1185">Reference proteome</keyword>
<evidence type="ECO:0000256" key="1">
    <source>
        <dbReference type="SAM" id="SignalP"/>
    </source>
</evidence>